<protein>
    <submittedName>
        <fullName evidence="9">Prolipoprotein diacylglyceryl transferase</fullName>
    </submittedName>
</protein>
<dbReference type="RefSeq" id="WP_185887012.1">
    <property type="nucleotide sequence ID" value="NZ_CP060202.1"/>
</dbReference>
<dbReference type="GO" id="GO:0005886">
    <property type="term" value="C:plasma membrane"/>
    <property type="evidence" value="ECO:0007669"/>
    <property type="project" value="InterPro"/>
</dbReference>
<organism evidence="9 10">
    <name type="scientific">Hymenobacter sediminicola</name>
    <dbReference type="NCBI Taxonomy" id="2761579"/>
    <lineage>
        <taxon>Bacteria</taxon>
        <taxon>Pseudomonadati</taxon>
        <taxon>Bacteroidota</taxon>
        <taxon>Cytophagia</taxon>
        <taxon>Cytophagales</taxon>
        <taxon>Hymenobacteraceae</taxon>
        <taxon>Hymenobacter</taxon>
    </lineage>
</organism>
<feature type="transmembrane region" description="Helical" evidence="8">
    <location>
        <begin position="306"/>
        <end position="324"/>
    </location>
</feature>
<dbReference type="Proteomes" id="UP000515489">
    <property type="component" value="Chromosome"/>
</dbReference>
<evidence type="ECO:0000256" key="6">
    <source>
        <dbReference type="ARBA" id="ARBA00023136"/>
    </source>
</evidence>
<dbReference type="GO" id="GO:0008961">
    <property type="term" value="F:phosphatidylglycerol-prolipoprotein diacylglyceryl transferase activity"/>
    <property type="evidence" value="ECO:0007669"/>
    <property type="project" value="InterPro"/>
</dbReference>
<sequence>MKMLIPLSQQQFFGSFIHWSMLCSTTLLLPSPLGHHYYSGCYLLAFGLMLLLLLHAGYRRGYPLQTWLVLLAASTLAFIVGTKLITLPTEAWPALLHGIWPDSTARSVLGGGLGFVGALLVLRRWLGFRWHVVDAFAGPLCAGLVVQCIGCLLTGCCFGAPTDGSWGLTYAAGTLPYQLQLQQGLLDTHAAHSLAVHPTQLYTLLLCAGVWLVLHLTRHRQWPAGSRALLQAGLLVAGRLLIEFWRDPAGEPVGSSVVALGRLQMLQLQWLLLPCAVLLLGSWLWLIRYATPTPDEAPENRPVRNLLGALGLLAFAALLPAGALTLPELLVVKAVLLAVVVLATATILRGALAARRAGLPLAALAVVLLFSNQIPADTTSNEQHWSFTVGAGNGEFAREQQPYDNEGCGSPPPTQPFRHSYRSVSVDATSSWKPDPTDRPEAENEAGLRLMVGRDQQHTIGRPDTVKSTFLFAINPHYMLNRRWFGIGGGLLLGTLGYSKTAGDTYQPLVAAPHFTTWIGRREYLYVQGDVNTPTQGLGNPALRVGVGSRFRSSGRYSVLLGMSTGSGYPTPPGVNDKAFFVESSLQISPRWQVQPYLTLGGREFRQAHVQLRYALPPRNR</sequence>
<evidence type="ECO:0000256" key="3">
    <source>
        <dbReference type="ARBA" id="ARBA00022679"/>
    </source>
</evidence>
<gene>
    <name evidence="9" type="ORF">H4317_12965</name>
</gene>
<keyword evidence="2" id="KW-1003">Cell membrane</keyword>
<dbReference type="KEGG" id="hsk:H4317_12965"/>
<proteinExistence type="inferred from homology"/>
<name>A0A7G7W3Y9_9BACT</name>
<keyword evidence="10" id="KW-1185">Reference proteome</keyword>
<evidence type="ECO:0000256" key="4">
    <source>
        <dbReference type="ARBA" id="ARBA00022692"/>
    </source>
</evidence>
<comment type="similarity">
    <text evidence="1">Belongs to the Lgt family.</text>
</comment>
<accession>A0A7G7W3Y9</accession>
<dbReference type="PANTHER" id="PTHR30589:SF0">
    <property type="entry name" value="PHOSPHATIDYLGLYCEROL--PROLIPOPROTEIN DIACYLGLYCERYL TRANSFERASE"/>
    <property type="match status" value="1"/>
</dbReference>
<feature type="transmembrane region" description="Helical" evidence="8">
    <location>
        <begin position="12"/>
        <end position="30"/>
    </location>
</feature>
<evidence type="ECO:0000256" key="1">
    <source>
        <dbReference type="ARBA" id="ARBA00007150"/>
    </source>
</evidence>
<dbReference type="EMBL" id="CP060202">
    <property type="protein sequence ID" value="QNH61082.1"/>
    <property type="molecule type" value="Genomic_DNA"/>
</dbReference>
<feature type="transmembrane region" description="Helical" evidence="8">
    <location>
        <begin position="36"/>
        <end position="54"/>
    </location>
</feature>
<dbReference type="PANTHER" id="PTHR30589">
    <property type="entry name" value="PROLIPOPROTEIN DIACYLGLYCERYL TRANSFERASE"/>
    <property type="match status" value="1"/>
</dbReference>
<evidence type="ECO:0000256" key="5">
    <source>
        <dbReference type="ARBA" id="ARBA00022989"/>
    </source>
</evidence>
<feature type="transmembrane region" description="Helical" evidence="8">
    <location>
        <begin position="199"/>
        <end position="216"/>
    </location>
</feature>
<keyword evidence="5 8" id="KW-1133">Transmembrane helix</keyword>
<feature type="transmembrane region" description="Helical" evidence="8">
    <location>
        <begin position="135"/>
        <end position="161"/>
    </location>
</feature>
<evidence type="ECO:0000256" key="7">
    <source>
        <dbReference type="SAM" id="MobiDB-lite"/>
    </source>
</evidence>
<feature type="region of interest" description="Disordered" evidence="7">
    <location>
        <begin position="398"/>
        <end position="419"/>
    </location>
</feature>
<keyword evidence="3 9" id="KW-0808">Transferase</keyword>
<feature type="transmembrane region" description="Helical" evidence="8">
    <location>
        <begin position="266"/>
        <end position="286"/>
    </location>
</feature>
<feature type="transmembrane region" description="Helical" evidence="8">
    <location>
        <begin position="105"/>
        <end position="123"/>
    </location>
</feature>
<feature type="transmembrane region" description="Helical" evidence="8">
    <location>
        <begin position="66"/>
        <end position="85"/>
    </location>
</feature>
<dbReference type="AlphaFoldDB" id="A0A7G7W3Y9"/>
<dbReference type="Pfam" id="PF01790">
    <property type="entry name" value="LGT"/>
    <property type="match status" value="1"/>
</dbReference>
<dbReference type="InterPro" id="IPR001640">
    <property type="entry name" value="Lgt"/>
</dbReference>
<keyword evidence="4 8" id="KW-0812">Transmembrane</keyword>
<evidence type="ECO:0000256" key="8">
    <source>
        <dbReference type="SAM" id="Phobius"/>
    </source>
</evidence>
<evidence type="ECO:0000313" key="10">
    <source>
        <dbReference type="Proteomes" id="UP000515489"/>
    </source>
</evidence>
<feature type="transmembrane region" description="Helical" evidence="8">
    <location>
        <begin position="330"/>
        <end position="348"/>
    </location>
</feature>
<keyword evidence="9" id="KW-0449">Lipoprotein</keyword>
<reference evidence="9 10" key="1">
    <citation type="submission" date="2020-08" db="EMBL/GenBank/DDBJ databases">
        <title>Hymenobacter sp. S2-20-2 genome sequencing.</title>
        <authorList>
            <person name="Jin L."/>
        </authorList>
    </citation>
    <scope>NUCLEOTIDE SEQUENCE [LARGE SCALE GENOMIC DNA]</scope>
    <source>
        <strain evidence="9 10">S2-20-2</strain>
    </source>
</reference>
<feature type="region of interest" description="Disordered" evidence="7">
    <location>
        <begin position="427"/>
        <end position="446"/>
    </location>
</feature>
<dbReference type="GO" id="GO:0042158">
    <property type="term" value="P:lipoprotein biosynthetic process"/>
    <property type="evidence" value="ECO:0007669"/>
    <property type="project" value="InterPro"/>
</dbReference>
<evidence type="ECO:0000256" key="2">
    <source>
        <dbReference type="ARBA" id="ARBA00022475"/>
    </source>
</evidence>
<keyword evidence="6 8" id="KW-0472">Membrane</keyword>
<evidence type="ECO:0000313" key="9">
    <source>
        <dbReference type="EMBL" id="QNH61082.1"/>
    </source>
</evidence>